<dbReference type="GO" id="GO:0004843">
    <property type="term" value="F:cysteine-type deubiquitinase activity"/>
    <property type="evidence" value="ECO:0007669"/>
    <property type="project" value="InterPro"/>
</dbReference>
<organism evidence="3 4">
    <name type="scientific">Zootermopsis nevadensis</name>
    <name type="common">Dampwood termite</name>
    <dbReference type="NCBI Taxonomy" id="136037"/>
    <lineage>
        <taxon>Eukaryota</taxon>
        <taxon>Metazoa</taxon>
        <taxon>Ecdysozoa</taxon>
        <taxon>Arthropoda</taxon>
        <taxon>Hexapoda</taxon>
        <taxon>Insecta</taxon>
        <taxon>Pterygota</taxon>
        <taxon>Neoptera</taxon>
        <taxon>Polyneoptera</taxon>
        <taxon>Dictyoptera</taxon>
        <taxon>Blattodea</taxon>
        <taxon>Blattoidea</taxon>
        <taxon>Termitoidae</taxon>
        <taxon>Termopsidae</taxon>
        <taxon>Zootermopsis</taxon>
    </lineage>
</organism>
<accession>A0A067RKY1</accession>
<dbReference type="GO" id="GO:0035871">
    <property type="term" value="P:protein K11-linked deubiquitination"/>
    <property type="evidence" value="ECO:0007669"/>
    <property type="project" value="TreeGrafter"/>
</dbReference>
<keyword evidence="4" id="KW-1185">Reference proteome</keyword>
<evidence type="ECO:0000313" key="4">
    <source>
        <dbReference type="Proteomes" id="UP000027135"/>
    </source>
</evidence>
<feature type="region of interest" description="Disordered" evidence="1">
    <location>
        <begin position="811"/>
        <end position="842"/>
    </location>
</feature>
<feature type="compositionally biased region" description="Polar residues" evidence="1">
    <location>
        <begin position="706"/>
        <end position="715"/>
    </location>
</feature>
<dbReference type="PROSITE" id="PS50802">
    <property type="entry name" value="OTU"/>
    <property type="match status" value="1"/>
</dbReference>
<sequence length="993" mass="110699">MAAVPVFIATCPDDGCNAVLIFPSKDKIVDCHGCGQRRKASEVKDVRQMREQALGVKNVLRSLLLATNANMKKSAVLVKIDGLSNYHCKLLSPLLTYHGMDKNTQKAKPLLELTNKPTFDCSILSDRSFLICAEHLDILGYGRDQSGSLDYLAETLRCIEEANGDRKALVPIHADADGHCLVHAVSRALVGRQLFWHPLRTHLKRHILEKKDIYKDLLQDFINASEWDLIIDECDPDYMPEEAKGEILGLRNIHVFGLANVVKRPIILLDSAAGMNCSGDYSAVFLPALVNPDECRSKSKDLNTPLCLAWSSSARNHFIPLVGISGEKLPVIPRRLLPEVWGVSQSLLSVYMNFDDQDCVVVGGNRVLQQSYIRKLANAMDELFLQKFGVHPSLVCDMYQYNYKKSIAAAVSPQLVTSNTQKAIRERRVFKCLSCYALCMAPLSSEWLRPGNNGLFYNLVVKQYGLLEDKKVYSFSNYGVTCSYDAKKDVLILNKHPGVEKCAFCLDMKLRLVFSDGSVAYENGDVTPTRAVSSHCQCGYKHWWNGKEYDNHPDLIPVMMAWKGREATEVIAWFQYESDPSLNSNVFHVASCVVQKHFPGEFGSERLIQKVVSQILELSKCLDAMRKLSGSGASQLPALKIYHEDELCADVPTKIVSKHQEHAPKQKPRNSPEGNESKTPSCSEVPVAVQLQGNKDQSKKMAAMTSVENLSTKDTSVSEEKQGLSPITEIDKSKETSYARMLKAQIDLKEQQSEYKQSKEREYQTQFQRQARQLARHSHPVQDPDSFHSTSPEFTGLWNYDRYDTRTKSRGHGILLDPRSPTQEDINDVRPDDSSHYSGLFESEESSRTFLVDRAEKSSTKTVRVGPGYSVLALPDPSRSNASTTEALSTWAEGAKKIVAPWLQRSITSIQESREKRGTSSSLGGSVGGMGSEMRAPSSGSELNIPLEGSSATGDRRRMDSAKYDTCEGRTEQNAVSHNTEEESAEIEHSESS</sequence>
<dbReference type="GO" id="GO:0071108">
    <property type="term" value="P:protein K48-linked deubiquitination"/>
    <property type="evidence" value="ECO:0007669"/>
    <property type="project" value="TreeGrafter"/>
</dbReference>
<evidence type="ECO:0000313" key="3">
    <source>
        <dbReference type="EMBL" id="KDR23638.1"/>
    </source>
</evidence>
<dbReference type="CDD" id="cd22769">
    <property type="entry name" value="OTU_VCIP135"/>
    <property type="match status" value="1"/>
</dbReference>
<dbReference type="PANTHER" id="PTHR14843:SF2">
    <property type="entry name" value="DEUBIQUITINATING PROTEIN VCPIP1"/>
    <property type="match status" value="1"/>
</dbReference>
<feature type="region of interest" description="Disordered" evidence="1">
    <location>
        <begin position="752"/>
        <end position="794"/>
    </location>
</feature>
<feature type="region of interest" description="Disordered" evidence="1">
    <location>
        <begin position="910"/>
        <end position="993"/>
    </location>
</feature>
<reference evidence="3 4" key="1">
    <citation type="journal article" date="2014" name="Nat. Commun.">
        <title>Molecular traces of alternative social organization in a termite genome.</title>
        <authorList>
            <person name="Terrapon N."/>
            <person name="Li C."/>
            <person name="Robertson H.M."/>
            <person name="Ji L."/>
            <person name="Meng X."/>
            <person name="Booth W."/>
            <person name="Chen Z."/>
            <person name="Childers C.P."/>
            <person name="Glastad K.M."/>
            <person name="Gokhale K."/>
            <person name="Gowin J."/>
            <person name="Gronenberg W."/>
            <person name="Hermansen R.A."/>
            <person name="Hu H."/>
            <person name="Hunt B.G."/>
            <person name="Huylmans A.K."/>
            <person name="Khalil S.M."/>
            <person name="Mitchell R.D."/>
            <person name="Munoz-Torres M.C."/>
            <person name="Mustard J.A."/>
            <person name="Pan H."/>
            <person name="Reese J.T."/>
            <person name="Scharf M.E."/>
            <person name="Sun F."/>
            <person name="Vogel H."/>
            <person name="Xiao J."/>
            <person name="Yang W."/>
            <person name="Yang Z."/>
            <person name="Yang Z."/>
            <person name="Zhou J."/>
            <person name="Zhu J."/>
            <person name="Brent C.S."/>
            <person name="Elsik C.G."/>
            <person name="Goodisman M.A."/>
            <person name="Liberles D.A."/>
            <person name="Roe R.M."/>
            <person name="Vargo E.L."/>
            <person name="Vilcinskas A."/>
            <person name="Wang J."/>
            <person name="Bornberg-Bauer E."/>
            <person name="Korb J."/>
            <person name="Zhang G."/>
            <person name="Liebig J."/>
        </authorList>
    </citation>
    <scope>NUCLEOTIDE SEQUENCE [LARGE SCALE GENOMIC DNA]</scope>
    <source>
        <tissue evidence="3">Whole organism</tissue>
    </source>
</reference>
<feature type="domain" description="OTU" evidence="2">
    <location>
        <begin position="169"/>
        <end position="324"/>
    </location>
</feature>
<name>A0A067RKY1_ZOONE</name>
<protein>
    <submittedName>
        <fullName evidence="3">Deubiquitinating protein VCIP135</fullName>
    </submittedName>
</protein>
<gene>
    <name evidence="3" type="ORF">L798_11556</name>
</gene>
<dbReference type="GO" id="GO:0016320">
    <property type="term" value="P:endoplasmic reticulum membrane fusion"/>
    <property type="evidence" value="ECO:0007669"/>
    <property type="project" value="TreeGrafter"/>
</dbReference>
<dbReference type="GO" id="GO:0090168">
    <property type="term" value="P:Golgi reassembly"/>
    <property type="evidence" value="ECO:0007669"/>
    <property type="project" value="TreeGrafter"/>
</dbReference>
<dbReference type="eggNOG" id="KOG4345">
    <property type="taxonomic scope" value="Eukaryota"/>
</dbReference>
<evidence type="ECO:0000256" key="1">
    <source>
        <dbReference type="SAM" id="MobiDB-lite"/>
    </source>
</evidence>
<dbReference type="STRING" id="136037.A0A067RKY1"/>
<dbReference type="Proteomes" id="UP000027135">
    <property type="component" value="Unassembled WGS sequence"/>
</dbReference>
<dbReference type="PANTHER" id="PTHR14843">
    <property type="entry name" value="DEUBIQUITINATING PROTEIN VCIP135"/>
    <property type="match status" value="1"/>
</dbReference>
<dbReference type="GO" id="GO:0016567">
    <property type="term" value="P:protein ubiquitination"/>
    <property type="evidence" value="ECO:0007669"/>
    <property type="project" value="InterPro"/>
</dbReference>
<feature type="compositionally biased region" description="Polar residues" evidence="1">
    <location>
        <begin position="672"/>
        <end position="682"/>
    </location>
</feature>
<dbReference type="OrthoDB" id="10012024at2759"/>
<dbReference type="Pfam" id="PF02338">
    <property type="entry name" value="OTU"/>
    <property type="match status" value="1"/>
</dbReference>
<feature type="compositionally biased region" description="Basic and acidic residues" evidence="1">
    <location>
        <begin position="752"/>
        <end position="763"/>
    </location>
</feature>
<proteinExistence type="predicted"/>
<feature type="compositionally biased region" description="Basic and acidic residues" evidence="1">
    <location>
        <begin position="954"/>
        <end position="971"/>
    </location>
</feature>
<dbReference type="AlphaFoldDB" id="A0A067RKY1"/>
<dbReference type="InterPro" id="IPR039087">
    <property type="entry name" value="VCPIP1"/>
</dbReference>
<dbReference type="InterPro" id="IPR045827">
    <property type="entry name" value="VCPIP1_N"/>
</dbReference>
<dbReference type="InterPro" id="IPR003323">
    <property type="entry name" value="OTU_dom"/>
</dbReference>
<dbReference type="Pfam" id="PF19437">
    <property type="entry name" value="VCIP135_N"/>
    <property type="match status" value="1"/>
</dbReference>
<dbReference type="EMBL" id="KK852455">
    <property type="protein sequence ID" value="KDR23638.1"/>
    <property type="molecule type" value="Genomic_DNA"/>
</dbReference>
<evidence type="ECO:0000259" key="2">
    <source>
        <dbReference type="PROSITE" id="PS50802"/>
    </source>
</evidence>
<dbReference type="InParanoid" id="A0A067RKY1"/>
<feature type="region of interest" description="Disordered" evidence="1">
    <location>
        <begin position="657"/>
        <end position="730"/>
    </location>
</feature>